<gene>
    <name evidence="2" type="ORF">BU26DRAFT_175751</name>
</gene>
<dbReference type="EMBL" id="ML987212">
    <property type="protein sequence ID" value="KAF2241308.1"/>
    <property type="molecule type" value="Genomic_DNA"/>
</dbReference>
<proteinExistence type="predicted"/>
<accession>A0A6A6HU72</accession>
<evidence type="ECO:0000313" key="3">
    <source>
        <dbReference type="Proteomes" id="UP000800094"/>
    </source>
</evidence>
<reference evidence="2" key="1">
    <citation type="journal article" date="2020" name="Stud. Mycol.">
        <title>101 Dothideomycetes genomes: a test case for predicting lifestyles and emergence of pathogens.</title>
        <authorList>
            <person name="Haridas S."/>
            <person name="Albert R."/>
            <person name="Binder M."/>
            <person name="Bloem J."/>
            <person name="Labutti K."/>
            <person name="Salamov A."/>
            <person name="Andreopoulos B."/>
            <person name="Baker S."/>
            <person name="Barry K."/>
            <person name="Bills G."/>
            <person name="Bluhm B."/>
            <person name="Cannon C."/>
            <person name="Castanera R."/>
            <person name="Culley D."/>
            <person name="Daum C."/>
            <person name="Ezra D."/>
            <person name="Gonzalez J."/>
            <person name="Henrissat B."/>
            <person name="Kuo A."/>
            <person name="Liang C."/>
            <person name="Lipzen A."/>
            <person name="Lutzoni F."/>
            <person name="Magnuson J."/>
            <person name="Mondo S."/>
            <person name="Nolan M."/>
            <person name="Ohm R."/>
            <person name="Pangilinan J."/>
            <person name="Park H.-J."/>
            <person name="Ramirez L."/>
            <person name="Alfaro M."/>
            <person name="Sun H."/>
            <person name="Tritt A."/>
            <person name="Yoshinaga Y."/>
            <person name="Zwiers L.-H."/>
            <person name="Turgeon B."/>
            <person name="Goodwin S."/>
            <person name="Spatafora J."/>
            <person name="Crous P."/>
            <person name="Grigoriev I."/>
        </authorList>
    </citation>
    <scope>NUCLEOTIDE SEQUENCE</scope>
    <source>
        <strain evidence="2">CBS 122368</strain>
    </source>
</reference>
<evidence type="ECO:0000313" key="2">
    <source>
        <dbReference type="EMBL" id="KAF2241308.1"/>
    </source>
</evidence>
<dbReference type="RefSeq" id="XP_033676312.1">
    <property type="nucleotide sequence ID" value="XM_033820326.1"/>
</dbReference>
<dbReference type="AlphaFoldDB" id="A0A6A6HU72"/>
<evidence type="ECO:0000256" key="1">
    <source>
        <dbReference type="SAM" id="MobiDB-lite"/>
    </source>
</evidence>
<dbReference type="GeneID" id="54573656"/>
<name>A0A6A6HU72_9PLEO</name>
<keyword evidence="3" id="KW-1185">Reference proteome</keyword>
<feature type="compositionally biased region" description="Polar residues" evidence="1">
    <location>
        <begin position="65"/>
        <end position="75"/>
    </location>
</feature>
<feature type="region of interest" description="Disordered" evidence="1">
    <location>
        <begin position="1"/>
        <end position="75"/>
    </location>
</feature>
<sequence length="192" mass="21383">MVNTTSTSIKSRDIRPRSVRGRRTSADSFGPPWRKWRGENAAQRRQRLVSVERAPLPGLSRKVESGQQGHTQPTTLRDFRQLNASQSKTTPIYDSSPVLRGPGAWALLPTFSSTRELGCRKHSPPPGSDVSKLKLGEACPALQLVFLCKTPVQTSQWSHRDPHPMINLQKSSSRSYSTIACIDLPLYPILRA</sequence>
<organism evidence="2 3">
    <name type="scientific">Trematosphaeria pertusa</name>
    <dbReference type="NCBI Taxonomy" id="390896"/>
    <lineage>
        <taxon>Eukaryota</taxon>
        <taxon>Fungi</taxon>
        <taxon>Dikarya</taxon>
        <taxon>Ascomycota</taxon>
        <taxon>Pezizomycotina</taxon>
        <taxon>Dothideomycetes</taxon>
        <taxon>Pleosporomycetidae</taxon>
        <taxon>Pleosporales</taxon>
        <taxon>Massarineae</taxon>
        <taxon>Trematosphaeriaceae</taxon>
        <taxon>Trematosphaeria</taxon>
    </lineage>
</organism>
<protein>
    <submittedName>
        <fullName evidence="2">Uncharacterized protein</fullName>
    </submittedName>
</protein>
<dbReference type="Proteomes" id="UP000800094">
    <property type="component" value="Unassembled WGS sequence"/>
</dbReference>